<evidence type="ECO:0000313" key="2">
    <source>
        <dbReference type="Proteomes" id="UP001359559"/>
    </source>
</evidence>
<dbReference type="AlphaFoldDB" id="A0AAN9ILC9"/>
<proteinExistence type="predicted"/>
<organism evidence="1 2">
    <name type="scientific">Clitoria ternatea</name>
    <name type="common">Butterfly pea</name>
    <dbReference type="NCBI Taxonomy" id="43366"/>
    <lineage>
        <taxon>Eukaryota</taxon>
        <taxon>Viridiplantae</taxon>
        <taxon>Streptophyta</taxon>
        <taxon>Embryophyta</taxon>
        <taxon>Tracheophyta</taxon>
        <taxon>Spermatophyta</taxon>
        <taxon>Magnoliopsida</taxon>
        <taxon>eudicotyledons</taxon>
        <taxon>Gunneridae</taxon>
        <taxon>Pentapetalae</taxon>
        <taxon>rosids</taxon>
        <taxon>fabids</taxon>
        <taxon>Fabales</taxon>
        <taxon>Fabaceae</taxon>
        <taxon>Papilionoideae</taxon>
        <taxon>50 kb inversion clade</taxon>
        <taxon>NPAAA clade</taxon>
        <taxon>indigoferoid/millettioid clade</taxon>
        <taxon>Phaseoleae</taxon>
        <taxon>Clitoria</taxon>
    </lineage>
</organism>
<protein>
    <submittedName>
        <fullName evidence="1">Uncharacterized protein</fullName>
    </submittedName>
</protein>
<reference evidence="1 2" key="1">
    <citation type="submission" date="2024-01" db="EMBL/GenBank/DDBJ databases">
        <title>The genomes of 5 underutilized Papilionoideae crops provide insights into root nodulation and disease resistance.</title>
        <authorList>
            <person name="Yuan L."/>
        </authorList>
    </citation>
    <scope>NUCLEOTIDE SEQUENCE [LARGE SCALE GENOMIC DNA]</scope>
    <source>
        <strain evidence="1">LY-2023</strain>
        <tissue evidence="1">Leaf</tissue>
    </source>
</reference>
<comment type="caution">
    <text evidence="1">The sequence shown here is derived from an EMBL/GenBank/DDBJ whole genome shotgun (WGS) entry which is preliminary data.</text>
</comment>
<gene>
    <name evidence="1" type="ORF">RJT34_25033</name>
</gene>
<dbReference type="Proteomes" id="UP001359559">
    <property type="component" value="Unassembled WGS sequence"/>
</dbReference>
<sequence>MHRKLQIHVMEVDDLDEAPEEIPTEEEISDMKIIDPLISVNAMTGNVVTSAILPSATEEHAAIREDPYTTWLSELDLLFDLFQHPPGLLGSREIPDGYVE</sequence>
<keyword evidence="2" id="KW-1185">Reference proteome</keyword>
<accession>A0AAN9ILC9</accession>
<evidence type="ECO:0000313" key="1">
    <source>
        <dbReference type="EMBL" id="KAK7279971.1"/>
    </source>
</evidence>
<dbReference type="EMBL" id="JAYKXN010000006">
    <property type="protein sequence ID" value="KAK7279971.1"/>
    <property type="molecule type" value="Genomic_DNA"/>
</dbReference>
<name>A0AAN9ILC9_CLITE</name>